<dbReference type="Pfam" id="PF25788">
    <property type="entry name" value="Ig_Rha78A_N"/>
    <property type="match status" value="1"/>
</dbReference>
<dbReference type="Gene3D" id="2.60.420.10">
    <property type="entry name" value="Maltose phosphorylase, domain 3"/>
    <property type="match status" value="1"/>
</dbReference>
<dbReference type="Proteomes" id="UP000193986">
    <property type="component" value="Unassembled WGS sequence"/>
</dbReference>
<dbReference type="InterPro" id="IPR013783">
    <property type="entry name" value="Ig-like_fold"/>
</dbReference>
<comment type="caution">
    <text evidence="8">The sequence shown here is derived from an EMBL/GenBank/DDBJ whole genome shotgun (WGS) entry which is preliminary data.</text>
</comment>
<comment type="catalytic activity">
    <reaction evidence="1">
        <text>Hydrolysis of terminal non-reducing alpha-L-rhamnose residues in alpha-L-rhamnosides.</text>
        <dbReference type="EC" id="3.2.1.40"/>
    </reaction>
</comment>
<dbReference type="AlphaFoldDB" id="A0A1Y2APE5"/>
<dbReference type="Gene3D" id="2.60.40.10">
    <property type="entry name" value="Immunoglobulins"/>
    <property type="match status" value="1"/>
</dbReference>
<dbReference type="InterPro" id="IPR008902">
    <property type="entry name" value="Rhamnosid_concanavalin"/>
</dbReference>
<evidence type="ECO:0000313" key="8">
    <source>
        <dbReference type="EMBL" id="ORY24449.1"/>
    </source>
</evidence>
<organism evidence="8 9">
    <name type="scientific">Naematelia encephala</name>
    <dbReference type="NCBI Taxonomy" id="71784"/>
    <lineage>
        <taxon>Eukaryota</taxon>
        <taxon>Fungi</taxon>
        <taxon>Dikarya</taxon>
        <taxon>Basidiomycota</taxon>
        <taxon>Agaricomycotina</taxon>
        <taxon>Tremellomycetes</taxon>
        <taxon>Tremellales</taxon>
        <taxon>Naemateliaceae</taxon>
        <taxon>Naematelia</taxon>
    </lineage>
</organism>
<dbReference type="OrthoDB" id="10036721at2759"/>
<dbReference type="PIRSF" id="PIRSF010631">
    <property type="entry name" value="A-rhamnsds"/>
    <property type="match status" value="1"/>
</dbReference>
<evidence type="ECO:0000256" key="3">
    <source>
        <dbReference type="ARBA" id="ARBA00022801"/>
    </source>
</evidence>
<dbReference type="Pfam" id="PF17390">
    <property type="entry name" value="Bac_rhamnosid_C"/>
    <property type="match status" value="1"/>
</dbReference>
<evidence type="ECO:0000313" key="9">
    <source>
        <dbReference type="Proteomes" id="UP000193986"/>
    </source>
</evidence>
<keyword evidence="9" id="KW-1185">Reference proteome</keyword>
<keyword evidence="3" id="KW-0378">Hydrolase</keyword>
<dbReference type="PANTHER" id="PTHR33307:SF6">
    <property type="entry name" value="ALPHA-RHAMNOSIDASE (EUROFUNG)-RELATED"/>
    <property type="match status" value="1"/>
</dbReference>
<dbReference type="EMBL" id="MCFC01000067">
    <property type="protein sequence ID" value="ORY24449.1"/>
    <property type="molecule type" value="Genomic_DNA"/>
</dbReference>
<dbReference type="Pfam" id="PF05592">
    <property type="entry name" value="Bac_rhamnosid"/>
    <property type="match status" value="1"/>
</dbReference>
<dbReference type="InterPro" id="IPR012341">
    <property type="entry name" value="6hp_glycosidase-like_sf"/>
</dbReference>
<dbReference type="InterPro" id="IPR016007">
    <property type="entry name" value="Alpha_rhamnosid"/>
</dbReference>
<evidence type="ECO:0000256" key="2">
    <source>
        <dbReference type="ARBA" id="ARBA00012652"/>
    </source>
</evidence>
<dbReference type="SUPFAM" id="SSF48208">
    <property type="entry name" value="Six-hairpin glycosidases"/>
    <property type="match status" value="1"/>
</dbReference>
<dbReference type="Pfam" id="PF17389">
    <property type="entry name" value="Bac_rhamnosid6H"/>
    <property type="match status" value="1"/>
</dbReference>
<dbReference type="EC" id="3.2.1.40" evidence="2"/>
<evidence type="ECO:0000259" key="7">
    <source>
        <dbReference type="Pfam" id="PF17390"/>
    </source>
</evidence>
<dbReference type="GO" id="GO:0005975">
    <property type="term" value="P:carbohydrate metabolic process"/>
    <property type="evidence" value="ECO:0007669"/>
    <property type="project" value="InterPro"/>
</dbReference>
<accession>A0A1Y2APE5</accession>
<dbReference type="STRING" id="71784.A0A1Y2APE5"/>
<dbReference type="InterPro" id="IPR035398">
    <property type="entry name" value="Bac_rhamnosid_C"/>
</dbReference>
<reference evidence="8 9" key="1">
    <citation type="submission" date="2016-07" db="EMBL/GenBank/DDBJ databases">
        <title>Pervasive Adenine N6-methylation of Active Genes in Fungi.</title>
        <authorList>
            <consortium name="DOE Joint Genome Institute"/>
            <person name="Mondo S.J."/>
            <person name="Dannebaum R.O."/>
            <person name="Kuo R.C."/>
            <person name="Labutti K."/>
            <person name="Haridas S."/>
            <person name="Kuo A."/>
            <person name="Salamov A."/>
            <person name="Ahrendt S.R."/>
            <person name="Lipzen A."/>
            <person name="Sullivan W."/>
            <person name="Andreopoulos W.B."/>
            <person name="Clum A."/>
            <person name="Lindquist E."/>
            <person name="Daum C."/>
            <person name="Ramamoorthy G.K."/>
            <person name="Gryganskyi A."/>
            <person name="Culley D."/>
            <person name="Magnuson J.K."/>
            <person name="James T.Y."/>
            <person name="O'Malley M.A."/>
            <person name="Stajich J.E."/>
            <person name="Spatafora J.W."/>
            <person name="Visel A."/>
            <person name="Grigoriev I.V."/>
        </authorList>
    </citation>
    <scope>NUCLEOTIDE SEQUENCE [LARGE SCALE GENOMIC DNA]</scope>
    <source>
        <strain evidence="8 9">68-887.2</strain>
    </source>
</reference>
<dbReference type="InParanoid" id="A0A1Y2APE5"/>
<gene>
    <name evidence="8" type="ORF">BCR39DRAFT_320784</name>
</gene>
<evidence type="ECO:0000259" key="5">
    <source>
        <dbReference type="Pfam" id="PF08531"/>
    </source>
</evidence>
<dbReference type="Gene3D" id="2.60.120.260">
    <property type="entry name" value="Galactose-binding domain-like"/>
    <property type="match status" value="2"/>
</dbReference>
<feature type="domain" description="Alpha-L-rhamnosidase six-hairpin glycosidase" evidence="6">
    <location>
        <begin position="421"/>
        <end position="773"/>
    </location>
</feature>
<protein>
    <recommendedName>
        <fullName evidence="2">alpha-L-rhamnosidase</fullName>
        <ecNumber evidence="2">3.2.1.40</ecNumber>
    </recommendedName>
</protein>
<dbReference type="InterPro" id="IPR008928">
    <property type="entry name" value="6-hairpin_glycosidase_sf"/>
</dbReference>
<evidence type="ECO:0000259" key="6">
    <source>
        <dbReference type="Pfam" id="PF17389"/>
    </source>
</evidence>
<name>A0A1Y2APE5_9TREE</name>
<dbReference type="InterPro" id="IPR013737">
    <property type="entry name" value="Bac_rhamnosid_N"/>
</dbReference>
<dbReference type="Gene3D" id="1.50.10.10">
    <property type="match status" value="1"/>
</dbReference>
<dbReference type="PANTHER" id="PTHR33307">
    <property type="entry name" value="ALPHA-RHAMNOSIDASE (EUROFUNG)"/>
    <property type="match status" value="1"/>
</dbReference>
<feature type="domain" description="Bacterial alpha-L-rhamnosidase N-terminal" evidence="5">
    <location>
        <begin position="144"/>
        <end position="310"/>
    </location>
</feature>
<feature type="domain" description="Alpha-L-rhamnosidase C-terminal" evidence="7">
    <location>
        <begin position="775"/>
        <end position="850"/>
    </location>
</feature>
<feature type="domain" description="Alpha-L-rhamnosidase concanavalin-like" evidence="4">
    <location>
        <begin position="320"/>
        <end position="417"/>
    </location>
</feature>
<dbReference type="InterPro" id="IPR035396">
    <property type="entry name" value="Bac_rhamnosid6H"/>
</dbReference>
<proteinExistence type="predicted"/>
<dbReference type="GO" id="GO:0030596">
    <property type="term" value="F:alpha-L-rhamnosidase activity"/>
    <property type="evidence" value="ECO:0007669"/>
    <property type="project" value="UniProtKB-EC"/>
</dbReference>
<sequence length="880" mass="98627">MTPSISISRVAVEHYESGLGIEHPSPRLSWRFAGSASDWLQKSYDLRVTRSTGTTEEYHFDTADSILVPWPSAPLRSRERVRVEVRSTGSDGSSTDWVTLGVEAGLLRREDWTCKMISNEPQPEDSIKRPFRLRRSFVAPTSTSHARLYITAHGLYEATLNGQRIGDEYLAPGWTDYNYHLNYRVFDVSQLLLPGQENILGAWVNEGWFAGAFGFRGGRRNIYGSRPGLFAQLEVDGQALIGTDDSWEWSYGPIVSSELYHGEVYDTKLDDPDWSTPEGTSKSSWRPAEIVDSPKASLVSSQAPPVRQVEAIKPVERIITPSGKTIIDFGQNFAGFVKILTEPSVAKGKIVLRHAEVLEHGELGTRPLRFAKATDTIILGGKLKGYQPKFTFHGFRYVEVTGWDDVGLSDLEGVLIHTDMERTGEFESSHALVNRLHKNVVYSTLSNTIAIPTDCPQRDERLGWTGDIQVFTPTMTYLFDTAGFLSGWLKDVYVNQKQLDGVVPVVVPNMINNVENLPYAIWGDVAVLTPYDLYKLYDDPEIVRTQYPSLTLWLDKGVLRDERTGLWSHDSPQLGDWLAPKADPHMPSIGPTDNYLVADAYLIHTTRVAAKAARLIGNDVDGKRYEKQASEMITSFHHEYVTPSGRVLSDTQTALSLILHFDIFDDSSAHLKALIRERLGALVTQDLWRVSTGFAGTPIILDTLAENDLLHHAYRMLQEKHCPSFLSPVLLGATTIWERWDSMLQDGTINPGEMTSFNHYALGAVATFLHEVVGGLRPLEPAWKKILVQPRPGGTIRSARTRYHSGYGWISCQWHIEQGKLHVEVEVPPNCTAQVVLPGVEEQVGSGQKSYTVDWVDDERWPPKVVQPPFCQPVTNHWVP</sequence>
<evidence type="ECO:0000256" key="1">
    <source>
        <dbReference type="ARBA" id="ARBA00001445"/>
    </source>
</evidence>
<dbReference type="Pfam" id="PF08531">
    <property type="entry name" value="Bac_rhamnosid_N"/>
    <property type="match status" value="1"/>
</dbReference>
<evidence type="ECO:0000259" key="4">
    <source>
        <dbReference type="Pfam" id="PF05592"/>
    </source>
</evidence>